<comment type="similarity">
    <text evidence="1 4">Belongs to the DegT/DnrJ/EryC1 family.</text>
</comment>
<dbReference type="PANTHER" id="PTHR30244:SF34">
    <property type="entry name" value="DTDP-4-AMINO-4,6-DIDEOXYGALACTOSE TRANSAMINASE"/>
    <property type="match status" value="1"/>
</dbReference>
<dbReference type="GO" id="GO:0000271">
    <property type="term" value="P:polysaccharide biosynthetic process"/>
    <property type="evidence" value="ECO:0007669"/>
    <property type="project" value="TreeGrafter"/>
</dbReference>
<dbReference type="PANTHER" id="PTHR30244">
    <property type="entry name" value="TRANSAMINASE"/>
    <property type="match status" value="1"/>
</dbReference>
<proteinExistence type="inferred from homology"/>
<organism evidence="5 6">
    <name type="scientific">Candidimonas nitroreducens</name>
    <dbReference type="NCBI Taxonomy" id="683354"/>
    <lineage>
        <taxon>Bacteria</taxon>
        <taxon>Pseudomonadati</taxon>
        <taxon>Pseudomonadota</taxon>
        <taxon>Betaproteobacteria</taxon>
        <taxon>Burkholderiales</taxon>
        <taxon>Alcaligenaceae</taxon>
        <taxon>Candidimonas</taxon>
    </lineage>
</organism>
<reference evidence="6" key="1">
    <citation type="submission" date="2017-06" db="EMBL/GenBank/DDBJ databases">
        <title>Herbaspirillum phytohormonus sp. nov., isolated from the root nodule of Robinia pseudoacacia in lead-zinc mine.</title>
        <authorList>
            <person name="Fan M."/>
            <person name="Lin Y."/>
        </authorList>
    </citation>
    <scope>NUCLEOTIDE SEQUENCE [LARGE SCALE GENOMIC DNA]</scope>
    <source>
        <strain evidence="6">SC-089</strain>
    </source>
</reference>
<comment type="caution">
    <text evidence="5">The sequence shown here is derived from an EMBL/GenBank/DDBJ whole genome shotgun (WGS) entry which is preliminary data.</text>
</comment>
<keyword evidence="5" id="KW-0808">Transferase</keyword>
<feature type="active site" description="Proton acceptor" evidence="2">
    <location>
        <position position="219"/>
    </location>
</feature>
<dbReference type="Gene3D" id="3.90.1150.10">
    <property type="entry name" value="Aspartate Aminotransferase, domain 1"/>
    <property type="match status" value="1"/>
</dbReference>
<dbReference type="Gene3D" id="3.40.640.10">
    <property type="entry name" value="Type I PLP-dependent aspartate aminotransferase-like (Major domain)"/>
    <property type="match status" value="1"/>
</dbReference>
<dbReference type="OrthoDB" id="9804264at2"/>
<feature type="modified residue" description="N6-(pyridoxal phosphate)lysine" evidence="3">
    <location>
        <position position="219"/>
    </location>
</feature>
<dbReference type="GO" id="GO:0030170">
    <property type="term" value="F:pyridoxal phosphate binding"/>
    <property type="evidence" value="ECO:0007669"/>
    <property type="project" value="TreeGrafter"/>
</dbReference>
<protein>
    <submittedName>
        <fullName evidence="5">DegT/DnrJ/EryC1/StrS aminotransferase</fullName>
    </submittedName>
</protein>
<dbReference type="InterPro" id="IPR015422">
    <property type="entry name" value="PyrdxlP-dep_Trfase_small"/>
</dbReference>
<dbReference type="Proteomes" id="UP000214603">
    <property type="component" value="Unassembled WGS sequence"/>
</dbReference>
<dbReference type="EMBL" id="NJIH01000002">
    <property type="protein sequence ID" value="OWT65451.1"/>
    <property type="molecule type" value="Genomic_DNA"/>
</dbReference>
<dbReference type="InterPro" id="IPR015424">
    <property type="entry name" value="PyrdxlP-dep_Trfase"/>
</dbReference>
<evidence type="ECO:0000256" key="4">
    <source>
        <dbReference type="RuleBase" id="RU004508"/>
    </source>
</evidence>
<evidence type="ECO:0000256" key="2">
    <source>
        <dbReference type="PIRSR" id="PIRSR000390-1"/>
    </source>
</evidence>
<evidence type="ECO:0000313" key="5">
    <source>
        <dbReference type="EMBL" id="OWT65451.1"/>
    </source>
</evidence>
<dbReference type="InterPro" id="IPR015421">
    <property type="entry name" value="PyrdxlP-dep_Trfase_major"/>
</dbReference>
<dbReference type="InterPro" id="IPR000653">
    <property type="entry name" value="DegT/StrS_aminotransferase"/>
</dbReference>
<accession>A0A225N0R7</accession>
<keyword evidence="5" id="KW-0032">Aminotransferase</keyword>
<dbReference type="RefSeq" id="WP_088601601.1">
    <property type="nucleotide sequence ID" value="NZ_NJIH01000002.1"/>
</dbReference>
<gene>
    <name evidence="5" type="ORF">CEY11_01520</name>
</gene>
<dbReference type="GO" id="GO:0008483">
    <property type="term" value="F:transaminase activity"/>
    <property type="evidence" value="ECO:0007669"/>
    <property type="project" value="UniProtKB-KW"/>
</dbReference>
<dbReference type="Pfam" id="PF01041">
    <property type="entry name" value="DegT_DnrJ_EryC1"/>
    <property type="match status" value="1"/>
</dbReference>
<dbReference type="CDD" id="cd00616">
    <property type="entry name" value="AHBA_syn"/>
    <property type="match status" value="1"/>
</dbReference>
<sequence length="446" mass="48180">MDAAHLTDTTPAAAQDADRLAIDGGTPVRNRPLPWEFPGAHWIGEEELDLVTRVVKARSPFRFYGLDAQKMVDTLEQEWCAAFGHRHALGVSSGTAALAIAMWALDLGPGDEVLVPGYMWVSCVSAVVRSGAIPRLVDIDDTFCIDPQDLKRKIGPHTRAVLCVHMSGAPGNIAEIAAICREHKLALVEDCAQAAGGSSQGRAVGRHGDIGIFSFQLNKNMTSGDGGMVVCEDDALFRRIVALHDLGYPRTDAGRLDTTDASTQLWGIGARMSELAGAMALAQMRKLPAIVAAMRGAKWRIREALEGTPGLSFRHVPDPAGDTGATLLMALPDEARARRFVEALRAEGINGPQGSLTCITMREWGLHWYSNIPSLVHRRSNSRDGYPWTHPANAFGQEYDYALGALPRCDDLHARGALMAISSNLGDQDVDDIIRGIRKVARAVLP</sequence>
<dbReference type="AlphaFoldDB" id="A0A225N0R7"/>
<evidence type="ECO:0000256" key="1">
    <source>
        <dbReference type="ARBA" id="ARBA00037999"/>
    </source>
</evidence>
<evidence type="ECO:0000256" key="3">
    <source>
        <dbReference type="PIRSR" id="PIRSR000390-2"/>
    </source>
</evidence>
<keyword evidence="3 4" id="KW-0663">Pyridoxal phosphate</keyword>
<keyword evidence="6" id="KW-1185">Reference proteome</keyword>
<name>A0A225N0R7_9BURK</name>
<evidence type="ECO:0000313" key="6">
    <source>
        <dbReference type="Proteomes" id="UP000214603"/>
    </source>
</evidence>
<dbReference type="SUPFAM" id="SSF53383">
    <property type="entry name" value="PLP-dependent transferases"/>
    <property type="match status" value="1"/>
</dbReference>